<dbReference type="PROSITE" id="PS50850">
    <property type="entry name" value="MFS"/>
    <property type="match status" value="1"/>
</dbReference>
<name>A0A6A6FRN5_9PEZI</name>
<keyword evidence="3 6" id="KW-1133">Transmembrane helix</keyword>
<comment type="subcellular location">
    <subcellularLocation>
        <location evidence="1">Membrane</location>
        <topology evidence="1">Multi-pass membrane protein</topology>
    </subcellularLocation>
</comment>
<reference evidence="8" key="1">
    <citation type="journal article" date="2020" name="Stud. Mycol.">
        <title>101 Dothideomycetes genomes: a test case for predicting lifestyles and emergence of pathogens.</title>
        <authorList>
            <person name="Haridas S."/>
            <person name="Albert R."/>
            <person name="Binder M."/>
            <person name="Bloem J."/>
            <person name="Labutti K."/>
            <person name="Salamov A."/>
            <person name="Andreopoulos B."/>
            <person name="Baker S."/>
            <person name="Barry K."/>
            <person name="Bills G."/>
            <person name="Bluhm B."/>
            <person name="Cannon C."/>
            <person name="Castanera R."/>
            <person name="Culley D."/>
            <person name="Daum C."/>
            <person name="Ezra D."/>
            <person name="Gonzalez J."/>
            <person name="Henrissat B."/>
            <person name="Kuo A."/>
            <person name="Liang C."/>
            <person name="Lipzen A."/>
            <person name="Lutzoni F."/>
            <person name="Magnuson J."/>
            <person name="Mondo S."/>
            <person name="Nolan M."/>
            <person name="Ohm R."/>
            <person name="Pangilinan J."/>
            <person name="Park H.-J."/>
            <person name="Ramirez L."/>
            <person name="Alfaro M."/>
            <person name="Sun H."/>
            <person name="Tritt A."/>
            <person name="Yoshinaga Y."/>
            <person name="Zwiers L.-H."/>
            <person name="Turgeon B."/>
            <person name="Goodwin S."/>
            <person name="Spatafora J."/>
            <person name="Crous P."/>
            <person name="Grigoriev I."/>
        </authorList>
    </citation>
    <scope>NUCLEOTIDE SEQUENCE</scope>
    <source>
        <strain evidence="8">SCOH1-5</strain>
    </source>
</reference>
<feature type="region of interest" description="Disordered" evidence="5">
    <location>
        <begin position="1"/>
        <end position="24"/>
    </location>
</feature>
<dbReference type="InterPro" id="IPR036259">
    <property type="entry name" value="MFS_trans_sf"/>
</dbReference>
<keyword evidence="4 6" id="KW-0472">Membrane</keyword>
<dbReference type="PANTHER" id="PTHR23502">
    <property type="entry name" value="MAJOR FACILITATOR SUPERFAMILY"/>
    <property type="match status" value="1"/>
</dbReference>
<keyword evidence="2 6" id="KW-0812">Transmembrane</keyword>
<evidence type="ECO:0000256" key="2">
    <source>
        <dbReference type="ARBA" id="ARBA00022692"/>
    </source>
</evidence>
<dbReference type="Proteomes" id="UP000799539">
    <property type="component" value="Unassembled WGS sequence"/>
</dbReference>
<gene>
    <name evidence="8" type="ORF">CERZMDRAFT_93446</name>
</gene>
<feature type="transmembrane region" description="Helical" evidence="6">
    <location>
        <begin position="303"/>
        <end position="322"/>
    </location>
</feature>
<evidence type="ECO:0000256" key="5">
    <source>
        <dbReference type="SAM" id="MobiDB-lite"/>
    </source>
</evidence>
<feature type="transmembrane region" description="Helical" evidence="6">
    <location>
        <begin position="232"/>
        <end position="252"/>
    </location>
</feature>
<evidence type="ECO:0000256" key="6">
    <source>
        <dbReference type="SAM" id="Phobius"/>
    </source>
</evidence>
<feature type="compositionally biased region" description="Low complexity" evidence="5">
    <location>
        <begin position="1"/>
        <end position="16"/>
    </location>
</feature>
<dbReference type="EMBL" id="ML992664">
    <property type="protein sequence ID" value="KAF2216146.1"/>
    <property type="molecule type" value="Genomic_DNA"/>
</dbReference>
<dbReference type="PANTHER" id="PTHR23502:SF156">
    <property type="entry name" value="TRANSPORTER, PUTATIVE (AFU_ORTHOLOGUE AFUA_5G00420)-RELATED"/>
    <property type="match status" value="1"/>
</dbReference>
<feature type="transmembrane region" description="Helical" evidence="6">
    <location>
        <begin position="113"/>
        <end position="131"/>
    </location>
</feature>
<dbReference type="InterPro" id="IPR011701">
    <property type="entry name" value="MFS"/>
</dbReference>
<feature type="transmembrane region" description="Helical" evidence="6">
    <location>
        <begin position="342"/>
        <end position="363"/>
    </location>
</feature>
<proteinExistence type="predicted"/>
<dbReference type="AlphaFoldDB" id="A0A6A6FRN5"/>
<sequence length="522" mass="57815">MESLSARSKSLDSASSGQSTKRSLEPVLKEYENFCRSQEDMDIAVPEKMHASLVSWTSESDKENPKNFRPIVKILIGLNVSIMNLIVSLAVSILSSVLGQIADTFEQQDVDKMQLAVTVYIAGLAFGPVFFGPASEFYGRKRPLIFGMTGFLLFNYLVTAVNDLRIALVCRFLSAACGSAAYVIPPGVFVDLYGPVGRAIGYQIFATAAFMGGSLGPGLAACMIRHDLEWHWALYVVSITAFPLIIASVMLPETLESVLLQRKSYRLRLATRDWSLHARRDETPVNLSDYLVKPWKMLVQEPVLIVVTTAFTIDYFIQSLTYSEIPIAFNIRGWGYTSAYMSLYLTMPGFAFGCVILVLDTILRFRQRHLKGLPIEPESRLPPIIIGMALLSIALLCFAYGCSPNIDWMLQAAAEVVFSCGMYMVWVTATVYVQDLYVSHSSSALAACAFVRYSVGAAAPMLSGVLRDKMGLSRTISSVGIACALLVPLHVLFYFCGKKIRRWSKFALHDAYVEKTERLVMA</sequence>
<feature type="domain" description="Major facilitator superfamily (MFS) profile" evidence="7">
    <location>
        <begin position="76"/>
        <end position="501"/>
    </location>
</feature>
<feature type="transmembrane region" description="Helical" evidence="6">
    <location>
        <begin position="408"/>
        <end position="432"/>
    </location>
</feature>
<evidence type="ECO:0000256" key="3">
    <source>
        <dbReference type="ARBA" id="ARBA00022989"/>
    </source>
</evidence>
<evidence type="ECO:0000313" key="8">
    <source>
        <dbReference type="EMBL" id="KAF2216146.1"/>
    </source>
</evidence>
<feature type="transmembrane region" description="Helical" evidence="6">
    <location>
        <begin position="143"/>
        <end position="160"/>
    </location>
</feature>
<dbReference type="GO" id="GO:0005886">
    <property type="term" value="C:plasma membrane"/>
    <property type="evidence" value="ECO:0007669"/>
    <property type="project" value="TreeGrafter"/>
</dbReference>
<dbReference type="SUPFAM" id="SSF103473">
    <property type="entry name" value="MFS general substrate transporter"/>
    <property type="match status" value="1"/>
</dbReference>
<keyword evidence="9" id="KW-1185">Reference proteome</keyword>
<feature type="transmembrane region" description="Helical" evidence="6">
    <location>
        <begin position="384"/>
        <end position="402"/>
    </location>
</feature>
<organism evidence="8 9">
    <name type="scientific">Cercospora zeae-maydis SCOH1-5</name>
    <dbReference type="NCBI Taxonomy" id="717836"/>
    <lineage>
        <taxon>Eukaryota</taxon>
        <taxon>Fungi</taxon>
        <taxon>Dikarya</taxon>
        <taxon>Ascomycota</taxon>
        <taxon>Pezizomycotina</taxon>
        <taxon>Dothideomycetes</taxon>
        <taxon>Dothideomycetidae</taxon>
        <taxon>Mycosphaerellales</taxon>
        <taxon>Mycosphaerellaceae</taxon>
        <taxon>Cercospora</taxon>
    </lineage>
</organism>
<feature type="transmembrane region" description="Helical" evidence="6">
    <location>
        <begin position="74"/>
        <end position="101"/>
    </location>
</feature>
<dbReference type="Gene3D" id="1.20.1250.20">
    <property type="entry name" value="MFS general substrate transporter like domains"/>
    <property type="match status" value="1"/>
</dbReference>
<dbReference type="OrthoDB" id="419616at2759"/>
<evidence type="ECO:0000313" key="9">
    <source>
        <dbReference type="Proteomes" id="UP000799539"/>
    </source>
</evidence>
<evidence type="ECO:0000259" key="7">
    <source>
        <dbReference type="PROSITE" id="PS50850"/>
    </source>
</evidence>
<evidence type="ECO:0000256" key="4">
    <source>
        <dbReference type="ARBA" id="ARBA00023136"/>
    </source>
</evidence>
<protein>
    <recommendedName>
        <fullName evidence="7">Major facilitator superfamily (MFS) profile domain-containing protein</fullName>
    </recommendedName>
</protein>
<dbReference type="Pfam" id="PF07690">
    <property type="entry name" value="MFS_1"/>
    <property type="match status" value="1"/>
</dbReference>
<feature type="transmembrane region" description="Helical" evidence="6">
    <location>
        <begin position="202"/>
        <end position="226"/>
    </location>
</feature>
<feature type="transmembrane region" description="Helical" evidence="6">
    <location>
        <begin position="166"/>
        <end position="190"/>
    </location>
</feature>
<accession>A0A6A6FRN5</accession>
<evidence type="ECO:0000256" key="1">
    <source>
        <dbReference type="ARBA" id="ARBA00004141"/>
    </source>
</evidence>
<dbReference type="GO" id="GO:0022857">
    <property type="term" value="F:transmembrane transporter activity"/>
    <property type="evidence" value="ECO:0007669"/>
    <property type="project" value="InterPro"/>
</dbReference>
<feature type="transmembrane region" description="Helical" evidence="6">
    <location>
        <begin position="475"/>
        <end position="496"/>
    </location>
</feature>
<dbReference type="InterPro" id="IPR020846">
    <property type="entry name" value="MFS_dom"/>
</dbReference>